<keyword evidence="2" id="KW-0378">Hydrolase</keyword>
<dbReference type="Pfam" id="PF07833">
    <property type="entry name" value="Cu_amine_oxidN1"/>
    <property type="match status" value="1"/>
</dbReference>
<dbReference type="AlphaFoldDB" id="A0A0W8E9E7"/>
<name>A0A0W8E9E7_9ZZZZ</name>
<comment type="caution">
    <text evidence="2">The sequence shown here is derived from an EMBL/GenBank/DDBJ whole genome shotgun (WGS) entry which is preliminary data.</text>
</comment>
<dbReference type="InterPro" id="IPR012854">
    <property type="entry name" value="Cu_amine_oxidase-like_N"/>
</dbReference>
<dbReference type="SUPFAM" id="SSF55383">
    <property type="entry name" value="Copper amine oxidase, domain N"/>
    <property type="match status" value="1"/>
</dbReference>
<dbReference type="InterPro" id="IPR036582">
    <property type="entry name" value="Mao_N_sf"/>
</dbReference>
<reference evidence="2" key="1">
    <citation type="journal article" date="2015" name="Proc. Natl. Acad. Sci. U.S.A.">
        <title>Networks of energetic and metabolic interactions define dynamics in microbial communities.</title>
        <authorList>
            <person name="Embree M."/>
            <person name="Liu J.K."/>
            <person name="Al-Bassam M.M."/>
            <person name="Zengler K."/>
        </authorList>
    </citation>
    <scope>NUCLEOTIDE SEQUENCE</scope>
</reference>
<evidence type="ECO:0000259" key="1">
    <source>
        <dbReference type="Pfam" id="PF07833"/>
    </source>
</evidence>
<accession>A0A0W8E9E7</accession>
<feature type="domain" description="Copper amine oxidase-like N-terminal" evidence="1">
    <location>
        <begin position="33"/>
        <end position="141"/>
    </location>
</feature>
<gene>
    <name evidence="2" type="ORF">ASZ90_017323</name>
</gene>
<dbReference type="EMBL" id="LNQE01001822">
    <property type="protein sequence ID" value="KUG05250.1"/>
    <property type="molecule type" value="Genomic_DNA"/>
</dbReference>
<organism evidence="2">
    <name type="scientific">hydrocarbon metagenome</name>
    <dbReference type="NCBI Taxonomy" id="938273"/>
    <lineage>
        <taxon>unclassified sequences</taxon>
        <taxon>metagenomes</taxon>
        <taxon>ecological metagenomes</taxon>
    </lineage>
</organism>
<sequence>MMKRLKLVALVAILIMAMVIPVSAAAPNVTVKIDGAAVAFPDQKPYIDSNDRTLVPMRAPMEALGATVDWDNATRQAIFEKDGTTVVFTIGSRTYTINGVNKTMDTQAVITGDRTCIPIRYAAEAIGATVGWDGATRTVLISTKAGVVGNTLSAEKIAELKAIPYDKTPDAEMGDPKVTTSLNCSDTYQGLLDHMVLKPNQKFITSRELLYMSSGSPGGTGEFCLRGVLQETNADGSINEYNAIASAFYGGSSKYDGIVWHNVSVIEIGTWKVLN</sequence>
<evidence type="ECO:0000313" key="2">
    <source>
        <dbReference type="EMBL" id="KUG05250.1"/>
    </source>
</evidence>
<proteinExistence type="predicted"/>
<dbReference type="GO" id="GO:0008745">
    <property type="term" value="F:N-acetylmuramoyl-L-alanine amidase activity"/>
    <property type="evidence" value="ECO:0007669"/>
    <property type="project" value="UniProtKB-EC"/>
</dbReference>
<dbReference type="EC" id="3.5.1.28" evidence="2"/>
<protein>
    <submittedName>
        <fullName evidence="2">N-acetylmuramoyl-l-alanine amidase</fullName>
        <ecNumber evidence="2">3.5.1.28</ecNumber>
    </submittedName>
</protein>
<dbReference type="Gene3D" id="3.30.457.10">
    <property type="entry name" value="Copper amine oxidase-like, N-terminal domain"/>
    <property type="match status" value="1"/>
</dbReference>